<comment type="similarity">
    <text evidence="1">Belongs to the glycosyltransferase group 1 family. Glycosyltransferase 4 subfamily.</text>
</comment>
<evidence type="ECO:0000313" key="6">
    <source>
        <dbReference type="Proteomes" id="UP000309389"/>
    </source>
</evidence>
<feature type="domain" description="Glycosyl transferase family 1" evidence="4">
    <location>
        <begin position="213"/>
        <end position="371"/>
    </location>
</feature>
<dbReference type="Gene3D" id="3.40.50.2000">
    <property type="entry name" value="Glycogen Phosphorylase B"/>
    <property type="match status" value="2"/>
</dbReference>
<evidence type="ECO:0000256" key="1">
    <source>
        <dbReference type="ARBA" id="ARBA00009481"/>
    </source>
</evidence>
<dbReference type="PANTHER" id="PTHR12526:SF640">
    <property type="entry name" value="COLANIC ACID BIOSYNTHESIS GLYCOSYLTRANSFERASE WCAL-RELATED"/>
    <property type="match status" value="1"/>
</dbReference>
<organism evidence="5 6">
    <name type="scientific">Alteraurantiacibacter aquimixticola</name>
    <dbReference type="NCBI Taxonomy" id="2489173"/>
    <lineage>
        <taxon>Bacteria</taxon>
        <taxon>Pseudomonadati</taxon>
        <taxon>Pseudomonadota</taxon>
        <taxon>Alphaproteobacteria</taxon>
        <taxon>Sphingomonadales</taxon>
        <taxon>Erythrobacteraceae</taxon>
        <taxon>Alteraurantiacibacter</taxon>
    </lineage>
</organism>
<dbReference type="InterPro" id="IPR001296">
    <property type="entry name" value="Glyco_trans_1"/>
</dbReference>
<accession>A0A4T3EWP3</accession>
<protein>
    <submittedName>
        <fullName evidence="5">Glycosyltransferase</fullName>
    </submittedName>
</protein>
<dbReference type="Pfam" id="PF00534">
    <property type="entry name" value="Glycos_transf_1"/>
    <property type="match status" value="1"/>
</dbReference>
<dbReference type="CDD" id="cd03801">
    <property type="entry name" value="GT4_PimA-like"/>
    <property type="match status" value="1"/>
</dbReference>
<gene>
    <name evidence="5" type="ORF">E5222_14675</name>
</gene>
<dbReference type="AlphaFoldDB" id="A0A4T3EWP3"/>
<dbReference type="OrthoDB" id="9801573at2"/>
<keyword evidence="6" id="KW-1185">Reference proteome</keyword>
<dbReference type="PANTHER" id="PTHR12526">
    <property type="entry name" value="GLYCOSYLTRANSFERASE"/>
    <property type="match status" value="1"/>
</dbReference>
<dbReference type="EMBL" id="SSHH01000004">
    <property type="protein sequence ID" value="TIX48976.1"/>
    <property type="molecule type" value="Genomic_DNA"/>
</dbReference>
<proteinExistence type="inferred from homology"/>
<dbReference type="GO" id="GO:0016757">
    <property type="term" value="F:glycosyltransferase activity"/>
    <property type="evidence" value="ECO:0007669"/>
    <property type="project" value="UniProtKB-KW"/>
</dbReference>
<evidence type="ECO:0000313" key="5">
    <source>
        <dbReference type="EMBL" id="TIX48976.1"/>
    </source>
</evidence>
<comment type="caution">
    <text evidence="5">The sequence shown here is derived from an EMBL/GenBank/DDBJ whole genome shotgun (WGS) entry which is preliminary data.</text>
</comment>
<name>A0A4T3EWP3_9SPHN</name>
<reference evidence="5 6" key="1">
    <citation type="submission" date="2019-04" db="EMBL/GenBank/DDBJ databases">
        <title>Altererythrobacter aquimixticola sp. nov., isolated from sediment of junction between the ocean and a freshwater spring.</title>
        <authorList>
            <person name="Yoon J.-H."/>
        </authorList>
    </citation>
    <scope>NUCLEOTIDE SEQUENCE [LARGE SCALE GENOMIC DNA]</scope>
    <source>
        <strain evidence="5 6">SSKS-13</strain>
    </source>
</reference>
<evidence type="ECO:0000259" key="4">
    <source>
        <dbReference type="Pfam" id="PF00534"/>
    </source>
</evidence>
<keyword evidence="3 5" id="KW-0808">Transferase</keyword>
<dbReference type="SUPFAM" id="SSF53756">
    <property type="entry name" value="UDP-Glycosyltransferase/glycogen phosphorylase"/>
    <property type="match status" value="1"/>
</dbReference>
<keyword evidence="2" id="KW-0328">Glycosyltransferase</keyword>
<sequence>MNAATATVADPPPHSPRVAIITRRFDILSQTFVRDHVRAFPAEVLALVSTASPPPEFADIPHLMLADPVYDRSSRLRMQLKKRLRLRAFAYPQRLTQQNRAAIESFLRRQDVGTVLVEFGDFAMDVLPAVLAAGARAYVYFHGFDIFILTWTARYESELRKLLQRIDGAIIGSEMMRCRLIELGCDPGKISKIPCGVRIPPIEDMPGQRGGRAVMVSRMIPWKGPDLAIRSFAKALALVPGATLEIIGEGPLEPDLRQLVRDLEIGDNVLFRGGLSHADTLSAIAKSDMLIQHNVSIPKSGVETLGLSVLEAMAYAKPVVVTRHGSFRETVLDGETGFLVDERDVDAMGQKIALLLQDKELARKMGQQGRRSVAERYEMKRANMLLRSLLIGHDPNMEDER</sequence>
<evidence type="ECO:0000256" key="3">
    <source>
        <dbReference type="ARBA" id="ARBA00022679"/>
    </source>
</evidence>
<evidence type="ECO:0000256" key="2">
    <source>
        <dbReference type="ARBA" id="ARBA00022676"/>
    </source>
</evidence>
<dbReference type="Proteomes" id="UP000309389">
    <property type="component" value="Unassembled WGS sequence"/>
</dbReference>